<reference evidence="4" key="1">
    <citation type="submission" date="2025-08" db="UniProtKB">
        <authorList>
            <consortium name="RefSeq"/>
        </authorList>
    </citation>
    <scope>IDENTIFICATION</scope>
    <source>
        <strain evidence="4">Quisiro</strain>
        <tissue evidence="4">Liver</tissue>
    </source>
</reference>
<keyword evidence="3" id="KW-1185">Reference proteome</keyword>
<accession>A0A2I4C791</accession>
<dbReference type="GO" id="GO:0016020">
    <property type="term" value="C:membrane"/>
    <property type="evidence" value="ECO:0007669"/>
    <property type="project" value="TreeGrafter"/>
</dbReference>
<feature type="domain" description="Phospholipid/glycerol acyltransferase" evidence="2">
    <location>
        <begin position="258"/>
        <end position="381"/>
    </location>
</feature>
<evidence type="ECO:0000259" key="2">
    <source>
        <dbReference type="Pfam" id="PF01553"/>
    </source>
</evidence>
<name>A0A2I4C791_AUSLI</name>
<dbReference type="Pfam" id="PF01553">
    <property type="entry name" value="Acyltransferase"/>
    <property type="match status" value="1"/>
</dbReference>
<dbReference type="SUPFAM" id="SSF69593">
    <property type="entry name" value="Glycerol-3-phosphate (1)-acyltransferase"/>
    <property type="match status" value="1"/>
</dbReference>
<evidence type="ECO:0000313" key="4">
    <source>
        <dbReference type="RefSeq" id="XP_013875829.1"/>
    </source>
</evidence>
<protein>
    <submittedName>
        <fullName evidence="4">DGAT1/2-independent enzyme synthesizing storage lipids isoform X1</fullName>
    </submittedName>
</protein>
<sequence length="477" mass="54600">MYLSGLHMYLTGLHMYLSGLHMYLTGLHMYLTGLHMYLLGFMPVSVRFTHVSVRFTPVSVRFTPLPVRFMPVPVRFTPAPVRFTPAPVRFTPAPVRFTPAPVRFTPAPVRFTPAPVRFTPAPVRFTPAPVRFTPASVRLTLASVRFTPASVRFTPASVRFTPVPVCLFRAWEEWAGLEQVEDYLSFLEYLLWVFTPLIIVFIVPFLIVILLYLSILFLHVYKRKNQLKEAYCNNLWDGARKTLAILWDGHGAIWHGYEVHGMEKIPDKGPALIVYYHGAIPIDYYYFLANVIIQKGRTCHSVADHFLFKIPGFKLLLEVFSVIHGPQEECVRALKNGHLLGISPGGVREALFSDETYPLLWGKRRGFAQVAIDSQVPVIPMFTQNVREGFRSLGTLRLFRWLYERFRLPIAPVYGGFPVKFRTFLGDPIPYDPNTTAAELAERVQQAVRSLIDRHQKIPGCILRALVERIYTKHKNN</sequence>
<dbReference type="AlphaFoldDB" id="A0A2I4C791"/>
<dbReference type="CTD" id="137695"/>
<organism evidence="3 4">
    <name type="scientific">Austrofundulus limnaeus</name>
    <name type="common">Annual killifish</name>
    <dbReference type="NCBI Taxonomy" id="52670"/>
    <lineage>
        <taxon>Eukaryota</taxon>
        <taxon>Metazoa</taxon>
        <taxon>Chordata</taxon>
        <taxon>Craniata</taxon>
        <taxon>Vertebrata</taxon>
        <taxon>Euteleostomi</taxon>
        <taxon>Actinopterygii</taxon>
        <taxon>Neopterygii</taxon>
        <taxon>Teleostei</taxon>
        <taxon>Neoteleostei</taxon>
        <taxon>Acanthomorphata</taxon>
        <taxon>Ovalentaria</taxon>
        <taxon>Atherinomorphae</taxon>
        <taxon>Cyprinodontiformes</taxon>
        <taxon>Rivulidae</taxon>
        <taxon>Austrofundulus</taxon>
    </lineage>
</organism>
<dbReference type="CDD" id="cd07987">
    <property type="entry name" value="LPLAT_MGAT-like"/>
    <property type="match status" value="1"/>
</dbReference>
<dbReference type="PANTHER" id="PTHR22753:SF14">
    <property type="entry name" value="MONOACYLGLYCEROL_DIACYLGLYCEROL O-ACYLTRANSFERASE"/>
    <property type="match status" value="1"/>
</dbReference>
<keyword evidence="1" id="KW-0472">Membrane</keyword>
<keyword evidence="1" id="KW-1133">Transmembrane helix</keyword>
<dbReference type="Proteomes" id="UP000192220">
    <property type="component" value="Unplaced"/>
</dbReference>
<evidence type="ECO:0000313" key="3">
    <source>
        <dbReference type="Proteomes" id="UP000192220"/>
    </source>
</evidence>
<evidence type="ECO:0000256" key="1">
    <source>
        <dbReference type="SAM" id="Phobius"/>
    </source>
</evidence>
<dbReference type="RefSeq" id="XP_013875829.1">
    <property type="nucleotide sequence ID" value="XM_014020375.1"/>
</dbReference>
<dbReference type="PANTHER" id="PTHR22753">
    <property type="entry name" value="TRANSMEMBRANE PROTEIN 68"/>
    <property type="match status" value="1"/>
</dbReference>
<gene>
    <name evidence="4" type="primary">tmem68</name>
</gene>
<dbReference type="InterPro" id="IPR002123">
    <property type="entry name" value="Plipid/glycerol_acylTrfase"/>
</dbReference>
<dbReference type="STRING" id="52670.A0A2I4C791"/>
<keyword evidence="1" id="KW-0812">Transmembrane</keyword>
<dbReference type="GeneID" id="106525973"/>
<dbReference type="KEGG" id="alim:106525973"/>
<dbReference type="GO" id="GO:0016746">
    <property type="term" value="F:acyltransferase activity"/>
    <property type="evidence" value="ECO:0007669"/>
    <property type="project" value="InterPro"/>
</dbReference>
<dbReference type="OrthoDB" id="44277at2759"/>
<dbReference type="InParanoid" id="A0A2I4C791"/>
<feature type="transmembrane region" description="Helical" evidence="1">
    <location>
        <begin position="189"/>
        <end position="218"/>
    </location>
</feature>
<proteinExistence type="predicted"/>